<dbReference type="InterPro" id="IPR053888">
    <property type="entry name" value="MRM3-like_sub_bind"/>
</dbReference>
<dbReference type="Gene3D" id="3.30.1330.30">
    <property type="match status" value="1"/>
</dbReference>
<dbReference type="eggNOG" id="COG0566">
    <property type="taxonomic scope" value="Bacteria"/>
</dbReference>
<evidence type="ECO:0000313" key="7">
    <source>
        <dbReference type="Proteomes" id="UP000003011"/>
    </source>
</evidence>
<dbReference type="OrthoDB" id="9785673at2"/>
<evidence type="ECO:0000256" key="1">
    <source>
        <dbReference type="ARBA" id="ARBA00007228"/>
    </source>
</evidence>
<dbReference type="GO" id="GO:0003723">
    <property type="term" value="F:RNA binding"/>
    <property type="evidence" value="ECO:0007669"/>
    <property type="project" value="InterPro"/>
</dbReference>
<sequence length="300" mass="33043">MITSTSNKNIKEITALIKKSSYRKSEGCYVVEGIKMFKELPDKYIKKIYISEKLYDRLYYSSEVKKSNVSSVLSACDKKHRAVKNAAKSDDELKAKLDRHGFEVLKQHVFESTSETSTPQGILAVASKQEYTLEGILKRQYASANIDGALKLLVLDTIQDPGNLGTIIRAGEAAGIDGVIMGRGTADIYSPKVTRSTMGSLFRVPFIYTDDLLLTVKDIKKENIKIYAAEKDEGINYDRADLINAAALIIGNESGGISDDILKEADSLIKIPMTGSVESLNAAIAASILMFEITRQRRAV</sequence>
<dbReference type="EMBL" id="ACZL01000031">
    <property type="protein sequence ID" value="EHI55037.1"/>
    <property type="molecule type" value="Genomic_DNA"/>
</dbReference>
<dbReference type="CDD" id="cd18095">
    <property type="entry name" value="SpoU-like_rRNA-MTase"/>
    <property type="match status" value="1"/>
</dbReference>
<dbReference type="InterPro" id="IPR051259">
    <property type="entry name" value="rRNA_Methyltransferase"/>
</dbReference>
<dbReference type="PANTHER" id="PTHR43191">
    <property type="entry name" value="RRNA METHYLTRANSFERASE 3"/>
    <property type="match status" value="1"/>
</dbReference>
<dbReference type="Pfam" id="PF22435">
    <property type="entry name" value="MRM3-like_sub_bind"/>
    <property type="match status" value="1"/>
</dbReference>
<reference evidence="6 7" key="1">
    <citation type="submission" date="2011-08" db="EMBL/GenBank/DDBJ databases">
        <title>The Genome Sequence of Johnsonella ignava ATCC 51276.</title>
        <authorList>
            <consortium name="The Broad Institute Genome Sequencing Platform"/>
            <person name="Earl A."/>
            <person name="Ward D."/>
            <person name="Feldgarden M."/>
            <person name="Gevers D."/>
            <person name="Izard J."/>
            <person name="Blanton J.M."/>
            <person name="Baranova O.V."/>
            <person name="Dewhirst F.E."/>
            <person name="Young S.K."/>
            <person name="Zeng Q."/>
            <person name="Gargeya S."/>
            <person name="Fitzgerald M."/>
            <person name="Haas B."/>
            <person name="Abouelleil A."/>
            <person name="Alvarado L."/>
            <person name="Arachchi H.M."/>
            <person name="Berlin A."/>
            <person name="Brown A."/>
            <person name="Chapman S.B."/>
            <person name="Chen Z."/>
            <person name="Dunbar C."/>
            <person name="Freedman E."/>
            <person name="Gearin G."/>
            <person name="Gellesch M."/>
            <person name="Goldberg J."/>
            <person name="Griggs A."/>
            <person name="Gujja S."/>
            <person name="Heiman D."/>
            <person name="Howarth C."/>
            <person name="Larson L."/>
            <person name="Lui A."/>
            <person name="MacDonald P.J.P."/>
            <person name="Montmayeur A."/>
            <person name="Murphy C."/>
            <person name="Neiman D."/>
            <person name="Pearson M."/>
            <person name="Priest M."/>
            <person name="Roberts A."/>
            <person name="Saif S."/>
            <person name="Shea T."/>
            <person name="Shenoy N."/>
            <person name="Sisk P."/>
            <person name="Stolte C."/>
            <person name="Sykes S."/>
            <person name="Wortman J."/>
            <person name="Nusbaum C."/>
            <person name="Birren B."/>
        </authorList>
    </citation>
    <scope>NUCLEOTIDE SEQUENCE [LARGE SCALE GENOMIC DNA]</scope>
    <source>
        <strain evidence="6 7">ATCC 51276</strain>
    </source>
</reference>
<dbReference type="PANTHER" id="PTHR43191:SF2">
    <property type="entry name" value="RRNA METHYLTRANSFERASE 3, MITOCHONDRIAL"/>
    <property type="match status" value="1"/>
</dbReference>
<feature type="domain" description="MRM3-like substrate binding" evidence="5">
    <location>
        <begin position="7"/>
        <end position="124"/>
    </location>
</feature>
<keyword evidence="7" id="KW-1185">Reference proteome</keyword>
<dbReference type="GO" id="GO:0032259">
    <property type="term" value="P:methylation"/>
    <property type="evidence" value="ECO:0007669"/>
    <property type="project" value="UniProtKB-KW"/>
</dbReference>
<evidence type="ECO:0000259" key="4">
    <source>
        <dbReference type="Pfam" id="PF00588"/>
    </source>
</evidence>
<gene>
    <name evidence="6" type="ORF">HMPREF9333_01884</name>
</gene>
<dbReference type="STRING" id="679200.HMPREF9333_01884"/>
<dbReference type="SUPFAM" id="SSF55315">
    <property type="entry name" value="L30e-like"/>
    <property type="match status" value="1"/>
</dbReference>
<evidence type="ECO:0000256" key="2">
    <source>
        <dbReference type="ARBA" id="ARBA00022603"/>
    </source>
</evidence>
<protein>
    <submittedName>
        <fullName evidence="6">Uncharacterized protein</fullName>
    </submittedName>
</protein>
<evidence type="ECO:0000256" key="3">
    <source>
        <dbReference type="ARBA" id="ARBA00022679"/>
    </source>
</evidence>
<dbReference type="InterPro" id="IPR029026">
    <property type="entry name" value="tRNA_m1G_MTases_N"/>
</dbReference>
<comment type="caution">
    <text evidence="6">The sequence shown here is derived from an EMBL/GenBank/DDBJ whole genome shotgun (WGS) entry which is preliminary data.</text>
</comment>
<dbReference type="GO" id="GO:0008173">
    <property type="term" value="F:RNA methyltransferase activity"/>
    <property type="evidence" value="ECO:0007669"/>
    <property type="project" value="InterPro"/>
</dbReference>
<comment type="similarity">
    <text evidence="1">Belongs to the class IV-like SAM-binding methyltransferase superfamily. RNA methyltransferase TrmH family.</text>
</comment>
<dbReference type="InterPro" id="IPR001537">
    <property type="entry name" value="SpoU_MeTrfase"/>
</dbReference>
<keyword evidence="2" id="KW-0489">Methyltransferase</keyword>
<dbReference type="HOGENOM" id="CLU_021322_3_2_9"/>
<feature type="domain" description="tRNA/rRNA methyltransferase SpoU type" evidence="4">
    <location>
        <begin position="153"/>
        <end position="291"/>
    </location>
</feature>
<evidence type="ECO:0000313" key="6">
    <source>
        <dbReference type="EMBL" id="EHI55037.1"/>
    </source>
</evidence>
<organism evidence="6 7">
    <name type="scientific">Johnsonella ignava ATCC 51276</name>
    <dbReference type="NCBI Taxonomy" id="679200"/>
    <lineage>
        <taxon>Bacteria</taxon>
        <taxon>Bacillati</taxon>
        <taxon>Bacillota</taxon>
        <taxon>Clostridia</taxon>
        <taxon>Lachnospirales</taxon>
        <taxon>Lachnospiraceae</taxon>
        <taxon>Johnsonella</taxon>
    </lineage>
</organism>
<dbReference type="Pfam" id="PF00588">
    <property type="entry name" value="SpoU_methylase"/>
    <property type="match status" value="1"/>
</dbReference>
<dbReference type="GO" id="GO:0006396">
    <property type="term" value="P:RNA processing"/>
    <property type="evidence" value="ECO:0007669"/>
    <property type="project" value="InterPro"/>
</dbReference>
<dbReference type="Gene3D" id="3.40.1280.10">
    <property type="match status" value="1"/>
</dbReference>
<dbReference type="RefSeq" id="WP_005541683.1">
    <property type="nucleotide sequence ID" value="NZ_JH378836.1"/>
</dbReference>
<name>G5GJZ4_9FIRM</name>
<dbReference type="AlphaFoldDB" id="G5GJZ4"/>
<dbReference type="PATRIC" id="fig|679200.3.peg.1990"/>
<evidence type="ECO:0000259" key="5">
    <source>
        <dbReference type="Pfam" id="PF22435"/>
    </source>
</evidence>
<dbReference type="Proteomes" id="UP000003011">
    <property type="component" value="Unassembled WGS sequence"/>
</dbReference>
<dbReference type="InterPro" id="IPR029028">
    <property type="entry name" value="Alpha/beta_knot_MTases"/>
</dbReference>
<dbReference type="SUPFAM" id="SSF75217">
    <property type="entry name" value="alpha/beta knot"/>
    <property type="match status" value="1"/>
</dbReference>
<dbReference type="InterPro" id="IPR029064">
    <property type="entry name" value="Ribosomal_eL30-like_sf"/>
</dbReference>
<keyword evidence="3" id="KW-0808">Transferase</keyword>
<accession>G5GJZ4</accession>
<proteinExistence type="inferred from homology"/>